<reference evidence="3" key="1">
    <citation type="submission" date="2023-06" db="EMBL/GenBank/DDBJ databases">
        <authorList>
            <person name="Kurt Z."/>
        </authorList>
    </citation>
    <scope>NUCLEOTIDE SEQUENCE</scope>
</reference>
<feature type="compositionally biased region" description="Basic and acidic residues" evidence="2">
    <location>
        <begin position="342"/>
        <end position="351"/>
    </location>
</feature>
<evidence type="ECO:0000256" key="1">
    <source>
        <dbReference type="SAM" id="Coils"/>
    </source>
</evidence>
<evidence type="ECO:0000313" key="3">
    <source>
        <dbReference type="EMBL" id="CAI9926447.1"/>
    </source>
</evidence>
<accession>A0AA86NWD5</accession>
<dbReference type="AlphaFoldDB" id="A0AA86NWD5"/>
<sequence>MADVFKYERQISVLNKQVMHLQNLTKELQIEVTQLQQDKIVMAKSQNNIELMDYFANNNDLWQQNQKLINDAHMQDLAMQSQLFEISEQYSRLQVHDDQVNKLHERIIFLKQENEFNMKAREAFYEDQTIHYKSQITVLTQKISQQQLEILNLKKKCEYAHSYVQEYAGMQQSAIAYKLQAEQIQNDLNTKIQQLEHRFDDQPQKADSTVQNETLRQTQITNDSLTELVQILRQRLTESYNLQELLKQEQINESDNQLALALEFTKTKSVEELIEAFQQFKIQVLNAKAELQKNQEETSSLAKRIKFMKEKQIQFETENNDLKKQIQILKQNTSKNTESEESEVKLEEPKETISKALTEQDYVALFE</sequence>
<comment type="caution">
    <text evidence="3">The sequence shown here is derived from an EMBL/GenBank/DDBJ whole genome shotgun (WGS) entry which is preliminary data.</text>
</comment>
<name>A0AA86NWD5_9EUKA</name>
<protein>
    <submittedName>
        <fullName evidence="4">Hypothetical_protein</fullName>
    </submittedName>
</protein>
<dbReference type="Proteomes" id="UP001642409">
    <property type="component" value="Unassembled WGS sequence"/>
</dbReference>
<gene>
    <name evidence="3" type="ORF">HINF_LOCUS14092</name>
    <name evidence="4" type="ORF">HINF_LOCUS18032</name>
</gene>
<feature type="region of interest" description="Disordered" evidence="2">
    <location>
        <begin position="331"/>
        <end position="351"/>
    </location>
</feature>
<evidence type="ECO:0000313" key="4">
    <source>
        <dbReference type="EMBL" id="CAL6002677.1"/>
    </source>
</evidence>
<keyword evidence="1" id="KW-0175">Coiled coil</keyword>
<proteinExistence type="predicted"/>
<dbReference type="EMBL" id="CATOUU010000369">
    <property type="protein sequence ID" value="CAI9926447.1"/>
    <property type="molecule type" value="Genomic_DNA"/>
</dbReference>
<feature type="coiled-coil region" evidence="1">
    <location>
        <begin position="11"/>
        <end position="38"/>
    </location>
</feature>
<keyword evidence="5" id="KW-1185">Reference proteome</keyword>
<evidence type="ECO:0000256" key="2">
    <source>
        <dbReference type="SAM" id="MobiDB-lite"/>
    </source>
</evidence>
<evidence type="ECO:0000313" key="5">
    <source>
        <dbReference type="Proteomes" id="UP001642409"/>
    </source>
</evidence>
<organism evidence="3">
    <name type="scientific">Hexamita inflata</name>
    <dbReference type="NCBI Taxonomy" id="28002"/>
    <lineage>
        <taxon>Eukaryota</taxon>
        <taxon>Metamonada</taxon>
        <taxon>Diplomonadida</taxon>
        <taxon>Hexamitidae</taxon>
        <taxon>Hexamitinae</taxon>
        <taxon>Hexamita</taxon>
    </lineage>
</organism>
<reference evidence="4 5" key="2">
    <citation type="submission" date="2024-07" db="EMBL/GenBank/DDBJ databases">
        <authorList>
            <person name="Akdeniz Z."/>
        </authorList>
    </citation>
    <scope>NUCLEOTIDE SEQUENCE [LARGE SCALE GENOMIC DNA]</scope>
</reference>
<feature type="coiled-coil region" evidence="1">
    <location>
        <begin position="136"/>
        <end position="198"/>
    </location>
</feature>
<dbReference type="EMBL" id="CAXDID020000046">
    <property type="protein sequence ID" value="CAL6002677.1"/>
    <property type="molecule type" value="Genomic_DNA"/>
</dbReference>